<evidence type="ECO:0000313" key="2">
    <source>
        <dbReference type="EMBL" id="GGQ26280.1"/>
    </source>
</evidence>
<dbReference type="Proteomes" id="UP000611554">
    <property type="component" value="Unassembled WGS sequence"/>
</dbReference>
<evidence type="ECO:0000313" key="3">
    <source>
        <dbReference type="Proteomes" id="UP000611554"/>
    </source>
</evidence>
<evidence type="ECO:0000256" key="1">
    <source>
        <dbReference type="SAM" id="SignalP"/>
    </source>
</evidence>
<comment type="caution">
    <text evidence="2">The sequence shown here is derived from an EMBL/GenBank/DDBJ whole genome shotgun (WGS) entry which is preliminary data.</text>
</comment>
<keyword evidence="3" id="KW-1185">Reference proteome</keyword>
<feature type="chain" id="PRO_5045668481" description="Lipoprotein" evidence="1">
    <location>
        <begin position="27"/>
        <end position="286"/>
    </location>
</feature>
<reference evidence="3" key="1">
    <citation type="journal article" date="2019" name="Int. J. Syst. Evol. Microbiol.">
        <title>The Global Catalogue of Microorganisms (GCM) 10K type strain sequencing project: providing services to taxonomists for standard genome sequencing and annotation.</title>
        <authorList>
            <consortium name="The Broad Institute Genomics Platform"/>
            <consortium name="The Broad Institute Genome Sequencing Center for Infectious Disease"/>
            <person name="Wu L."/>
            <person name="Ma J."/>
        </authorList>
    </citation>
    <scope>NUCLEOTIDE SEQUENCE [LARGE SCALE GENOMIC DNA]</scope>
    <source>
        <strain evidence="3">JCM 3115</strain>
    </source>
</reference>
<dbReference type="EMBL" id="BMQJ01000022">
    <property type="protein sequence ID" value="GGQ26280.1"/>
    <property type="molecule type" value="Genomic_DNA"/>
</dbReference>
<dbReference type="PROSITE" id="PS51257">
    <property type="entry name" value="PROKAR_LIPOPROTEIN"/>
    <property type="match status" value="1"/>
</dbReference>
<gene>
    <name evidence="2" type="ORF">GCM10010140_65570</name>
</gene>
<name>A0ABQ2RFF2_9ACTN</name>
<feature type="signal peptide" evidence="1">
    <location>
        <begin position="1"/>
        <end position="26"/>
    </location>
</feature>
<organism evidence="2 3">
    <name type="scientific">Streptosporangium pseudovulgare</name>
    <dbReference type="NCBI Taxonomy" id="35765"/>
    <lineage>
        <taxon>Bacteria</taxon>
        <taxon>Bacillati</taxon>
        <taxon>Actinomycetota</taxon>
        <taxon>Actinomycetes</taxon>
        <taxon>Streptosporangiales</taxon>
        <taxon>Streptosporangiaceae</taxon>
        <taxon>Streptosporangium</taxon>
    </lineage>
</organism>
<accession>A0ABQ2RFF2</accession>
<protein>
    <recommendedName>
        <fullName evidence="4">Lipoprotein</fullName>
    </recommendedName>
</protein>
<dbReference type="RefSeq" id="WP_189250307.1">
    <property type="nucleotide sequence ID" value="NZ_BMQJ01000022.1"/>
</dbReference>
<proteinExistence type="predicted"/>
<keyword evidence="1" id="KW-0732">Signal</keyword>
<sequence length="286" mass="31090">MPRRSLAALAVLCALAGCGTSPSARSATPSAPPDDTARRIQSVLADCMKGEGFTYVPFVPPPPSLPEGMQKAAGGDYAAMKAERSKTGFGVFSTLVYPHDFTDIGEPGADPNWKIQRDLSPAQQKAYDKAETSCQGRAITKVTGKVVRSEEDRFTQLNQVIDQTVRRELDGDPALAELASAMSGCLSRQGYKVTSAKPTDMALRGERAFTAQKDEVAKNDDIPDTDLPEGKYYDPTHLSASEARRHLDQEIKAALDDLECGKDFYPAYLPKFHEIVRRVQGEFGVS</sequence>
<evidence type="ECO:0008006" key="4">
    <source>
        <dbReference type="Google" id="ProtNLM"/>
    </source>
</evidence>